<name>A0A518H894_9BACT</name>
<evidence type="ECO:0000256" key="1">
    <source>
        <dbReference type="SAM" id="Phobius"/>
    </source>
</evidence>
<keyword evidence="1" id="KW-1133">Transmembrane helix</keyword>
<evidence type="ECO:0000313" key="3">
    <source>
        <dbReference type="Proteomes" id="UP000317835"/>
    </source>
</evidence>
<keyword evidence="1" id="KW-0472">Membrane</keyword>
<dbReference type="KEGG" id="tpla:ElP_49540"/>
<accession>A0A518H894</accession>
<evidence type="ECO:0000313" key="2">
    <source>
        <dbReference type="EMBL" id="QDV37021.1"/>
    </source>
</evidence>
<dbReference type="OrthoDB" id="9850533at2"/>
<reference evidence="2 3" key="1">
    <citation type="submission" date="2019-02" db="EMBL/GenBank/DDBJ databases">
        <title>Deep-cultivation of Planctomycetes and their phenomic and genomic characterization uncovers novel biology.</title>
        <authorList>
            <person name="Wiegand S."/>
            <person name="Jogler M."/>
            <person name="Boedeker C."/>
            <person name="Pinto D."/>
            <person name="Vollmers J."/>
            <person name="Rivas-Marin E."/>
            <person name="Kohn T."/>
            <person name="Peeters S.H."/>
            <person name="Heuer A."/>
            <person name="Rast P."/>
            <person name="Oberbeckmann S."/>
            <person name="Bunk B."/>
            <person name="Jeske O."/>
            <person name="Meyerdierks A."/>
            <person name="Storesund J.E."/>
            <person name="Kallscheuer N."/>
            <person name="Luecker S."/>
            <person name="Lage O.M."/>
            <person name="Pohl T."/>
            <person name="Merkel B.J."/>
            <person name="Hornburger P."/>
            <person name="Mueller R.-W."/>
            <person name="Bruemmer F."/>
            <person name="Labrenz M."/>
            <person name="Spormann A.M."/>
            <person name="Op den Camp H."/>
            <person name="Overmann J."/>
            <person name="Amann R."/>
            <person name="Jetten M.S.M."/>
            <person name="Mascher T."/>
            <person name="Medema M.H."/>
            <person name="Devos D.P."/>
            <person name="Kaster A.-K."/>
            <person name="Ovreas L."/>
            <person name="Rohde M."/>
            <person name="Galperin M.Y."/>
            <person name="Jogler C."/>
        </authorList>
    </citation>
    <scope>NUCLEOTIDE SEQUENCE [LARGE SCALE GENOMIC DNA]</scope>
    <source>
        <strain evidence="2 3">ElP</strain>
    </source>
</reference>
<dbReference type="AlphaFoldDB" id="A0A518H894"/>
<dbReference type="Proteomes" id="UP000317835">
    <property type="component" value="Chromosome"/>
</dbReference>
<proteinExistence type="predicted"/>
<feature type="transmembrane region" description="Helical" evidence="1">
    <location>
        <begin position="53"/>
        <end position="72"/>
    </location>
</feature>
<keyword evidence="1" id="KW-0812">Transmembrane</keyword>
<feature type="transmembrane region" description="Helical" evidence="1">
    <location>
        <begin position="84"/>
        <end position="106"/>
    </location>
</feature>
<dbReference type="EMBL" id="CP036426">
    <property type="protein sequence ID" value="QDV37021.1"/>
    <property type="molecule type" value="Genomic_DNA"/>
</dbReference>
<gene>
    <name evidence="2" type="ORF">ElP_49540</name>
</gene>
<organism evidence="2 3">
    <name type="scientific">Tautonia plasticadhaerens</name>
    <dbReference type="NCBI Taxonomy" id="2527974"/>
    <lineage>
        <taxon>Bacteria</taxon>
        <taxon>Pseudomonadati</taxon>
        <taxon>Planctomycetota</taxon>
        <taxon>Planctomycetia</taxon>
        <taxon>Isosphaerales</taxon>
        <taxon>Isosphaeraceae</taxon>
        <taxon>Tautonia</taxon>
    </lineage>
</organism>
<sequence length="211" mass="22427">MSQPAGNPYEPPRPAAELPIGLVPGGADRVTSITFRYSEDDLRRAATKPGRPTLIAAILSFAAASAIGPYLFDEVRGAEFNSRVANLATVSAGIALPLLGLSYLIAMRFRGSGASEAPFETTMIVSAEGLKVRESGIADLHRTWPSIAEVSHDRDLIRFVFLVFDASSGTYSPRTGAIAPIRAFATEADAASFVAAAREYREAAGPSIDRR</sequence>
<keyword evidence="3" id="KW-1185">Reference proteome</keyword>
<evidence type="ECO:0008006" key="4">
    <source>
        <dbReference type="Google" id="ProtNLM"/>
    </source>
</evidence>
<dbReference type="RefSeq" id="WP_145274209.1">
    <property type="nucleotide sequence ID" value="NZ_CP036426.1"/>
</dbReference>
<protein>
    <recommendedName>
        <fullName evidence="4">YcxB-like protein domain-containing protein</fullName>
    </recommendedName>
</protein>